<organism evidence="2 3">
    <name type="scientific">Oryza meyeriana var. granulata</name>
    <dbReference type="NCBI Taxonomy" id="110450"/>
    <lineage>
        <taxon>Eukaryota</taxon>
        <taxon>Viridiplantae</taxon>
        <taxon>Streptophyta</taxon>
        <taxon>Embryophyta</taxon>
        <taxon>Tracheophyta</taxon>
        <taxon>Spermatophyta</taxon>
        <taxon>Magnoliopsida</taxon>
        <taxon>Liliopsida</taxon>
        <taxon>Poales</taxon>
        <taxon>Poaceae</taxon>
        <taxon>BOP clade</taxon>
        <taxon>Oryzoideae</taxon>
        <taxon>Oryzeae</taxon>
        <taxon>Oryzinae</taxon>
        <taxon>Oryza</taxon>
        <taxon>Oryza meyeriana</taxon>
    </lineage>
</organism>
<protein>
    <submittedName>
        <fullName evidence="2">Uncharacterized protein</fullName>
    </submittedName>
</protein>
<dbReference type="AlphaFoldDB" id="A0A6G1ES91"/>
<reference evidence="2 3" key="1">
    <citation type="submission" date="2019-11" db="EMBL/GenBank/DDBJ databases">
        <title>Whole genome sequence of Oryza granulata.</title>
        <authorList>
            <person name="Li W."/>
        </authorList>
    </citation>
    <scope>NUCLEOTIDE SEQUENCE [LARGE SCALE GENOMIC DNA]</scope>
    <source>
        <strain evidence="3">cv. Menghai</strain>
        <tissue evidence="2">Leaf</tissue>
    </source>
</reference>
<feature type="region of interest" description="Disordered" evidence="1">
    <location>
        <begin position="1"/>
        <end position="33"/>
    </location>
</feature>
<evidence type="ECO:0000313" key="3">
    <source>
        <dbReference type="Proteomes" id="UP000479710"/>
    </source>
</evidence>
<name>A0A6G1ES91_9ORYZ</name>
<comment type="caution">
    <text evidence="2">The sequence shown here is derived from an EMBL/GenBank/DDBJ whole genome shotgun (WGS) entry which is preliminary data.</text>
</comment>
<evidence type="ECO:0000256" key="1">
    <source>
        <dbReference type="SAM" id="MobiDB-lite"/>
    </source>
</evidence>
<proteinExistence type="predicted"/>
<sequence>MMDRQRRDDETEDNDGDRVRWHGGNETKRYLSTHGQLEVRPSYGRSCAKHGDFSLLEHVEDSKDLA</sequence>
<feature type="compositionally biased region" description="Basic and acidic residues" evidence="1">
    <location>
        <begin position="16"/>
        <end position="29"/>
    </location>
</feature>
<gene>
    <name evidence="2" type="ORF">E2562_034163</name>
</gene>
<evidence type="ECO:0000313" key="2">
    <source>
        <dbReference type="EMBL" id="KAF0927523.1"/>
    </source>
</evidence>
<dbReference type="EMBL" id="SPHZ02000003">
    <property type="protein sequence ID" value="KAF0927523.1"/>
    <property type="molecule type" value="Genomic_DNA"/>
</dbReference>
<dbReference type="Proteomes" id="UP000479710">
    <property type="component" value="Unassembled WGS sequence"/>
</dbReference>
<keyword evidence="3" id="KW-1185">Reference proteome</keyword>
<accession>A0A6G1ES91</accession>